<gene>
    <name evidence="2" type="ORF">PNE06_18045</name>
</gene>
<keyword evidence="1" id="KW-0175">Coiled coil</keyword>
<dbReference type="AlphaFoldDB" id="A0AAW6CML9"/>
<feature type="coiled-coil region" evidence="1">
    <location>
        <begin position="52"/>
        <end position="82"/>
    </location>
</feature>
<comment type="caution">
    <text evidence="2">The sequence shown here is derived from an EMBL/GenBank/DDBJ whole genome shotgun (WGS) entry which is preliminary data.</text>
</comment>
<name>A0AAW6CML9_FLAPL</name>
<proteinExistence type="predicted"/>
<accession>A0AAW6CML9</accession>
<evidence type="ECO:0000313" key="3">
    <source>
        <dbReference type="Proteomes" id="UP001211173"/>
    </source>
</evidence>
<evidence type="ECO:0000256" key="1">
    <source>
        <dbReference type="SAM" id="Coils"/>
    </source>
</evidence>
<sequence length="109" mass="12610">SIQTTQEVEIYFNFVGRFVPPAFGEVELTPEELEEIRKREERKDRLHQNYLKRKANGAQKRYEDKIKEKKKAEIEAKKAAIRAEDIAKGVFVPVSSLPQREPQKGAQIA</sequence>
<dbReference type="Proteomes" id="UP001211173">
    <property type="component" value="Unassembled WGS sequence"/>
</dbReference>
<protein>
    <submittedName>
        <fullName evidence="2">Recombinase</fullName>
    </submittedName>
</protein>
<reference evidence="2" key="1">
    <citation type="submission" date="2023-01" db="EMBL/GenBank/DDBJ databases">
        <title>Human gut microbiome strain richness.</title>
        <authorList>
            <person name="Chen-Liaw A."/>
        </authorList>
    </citation>
    <scope>NUCLEOTIDE SEQUENCE</scope>
    <source>
        <strain evidence="2">1001287st1_F4_1001285I_161205</strain>
    </source>
</reference>
<feature type="non-terminal residue" evidence="2">
    <location>
        <position position="1"/>
    </location>
</feature>
<evidence type="ECO:0000313" key="2">
    <source>
        <dbReference type="EMBL" id="MDB7934989.1"/>
    </source>
</evidence>
<dbReference type="EMBL" id="JAQLWV010000033">
    <property type="protein sequence ID" value="MDB7934989.1"/>
    <property type="molecule type" value="Genomic_DNA"/>
</dbReference>
<organism evidence="2 3">
    <name type="scientific">Flavonifractor plautii</name>
    <name type="common">Fusobacterium plautii</name>
    <dbReference type="NCBI Taxonomy" id="292800"/>
    <lineage>
        <taxon>Bacteria</taxon>
        <taxon>Bacillati</taxon>
        <taxon>Bacillota</taxon>
        <taxon>Clostridia</taxon>
        <taxon>Eubacteriales</taxon>
        <taxon>Oscillospiraceae</taxon>
        <taxon>Flavonifractor</taxon>
    </lineage>
</organism>